<evidence type="ECO:0000259" key="1">
    <source>
        <dbReference type="Pfam" id="PF01636"/>
    </source>
</evidence>
<proteinExistence type="predicted"/>
<evidence type="ECO:0000313" key="2">
    <source>
        <dbReference type="EMBL" id="MFC3981628.1"/>
    </source>
</evidence>
<reference evidence="3" key="1">
    <citation type="journal article" date="2019" name="Int. J. Syst. Evol. Microbiol.">
        <title>The Global Catalogue of Microorganisms (GCM) 10K type strain sequencing project: providing services to taxonomists for standard genome sequencing and annotation.</title>
        <authorList>
            <consortium name="The Broad Institute Genomics Platform"/>
            <consortium name="The Broad Institute Genome Sequencing Center for Infectious Disease"/>
            <person name="Wu L."/>
            <person name="Ma J."/>
        </authorList>
    </citation>
    <scope>NUCLEOTIDE SEQUENCE [LARGE SCALE GENOMIC DNA]</scope>
    <source>
        <strain evidence="3">TBRC 7912</strain>
    </source>
</reference>
<dbReference type="Proteomes" id="UP001595698">
    <property type="component" value="Unassembled WGS sequence"/>
</dbReference>
<sequence>MTTGNDGLPAWPLPDAPEDLVVHEGQFHRVIVGADRVVCLPRTRAAASRLPRRVEVLRLLAELDLGFATPSPLFEHGTRYTDGRSAPGGDAGDALLGHGTGDVDGWPFLVLSRVPGAPLEVDTLKDPAVAEAVAARYVTLLASLAGAGSDERARAALTAPRDRWRCFAQDVRSELFGLMSQDGRRRADRELVALDDLPHLTDALVHGDLGVENVLWEIVDGRPRLGGVVDWDEVTIGDQAEDLAAIGAGHGGAFLRRVFALGGWSGDTAARVTVIGRTFALQQALSAFRDEDEEELADGLSAYR</sequence>
<keyword evidence="3" id="KW-1185">Reference proteome</keyword>
<organism evidence="2 3">
    <name type="scientific">Streptosporangium jomthongense</name>
    <dbReference type="NCBI Taxonomy" id="1193683"/>
    <lineage>
        <taxon>Bacteria</taxon>
        <taxon>Bacillati</taxon>
        <taxon>Actinomycetota</taxon>
        <taxon>Actinomycetes</taxon>
        <taxon>Streptosporangiales</taxon>
        <taxon>Streptosporangiaceae</taxon>
        <taxon>Streptosporangium</taxon>
    </lineage>
</organism>
<accession>A0ABV8EYZ8</accession>
<name>A0ABV8EYZ8_9ACTN</name>
<comment type="caution">
    <text evidence="2">The sequence shown here is derived from an EMBL/GenBank/DDBJ whole genome shotgun (WGS) entry which is preliminary data.</text>
</comment>
<dbReference type="Pfam" id="PF01636">
    <property type="entry name" value="APH"/>
    <property type="match status" value="1"/>
</dbReference>
<dbReference type="InterPro" id="IPR002575">
    <property type="entry name" value="Aminoglycoside_PTrfase"/>
</dbReference>
<dbReference type="RefSeq" id="WP_386190168.1">
    <property type="nucleotide sequence ID" value="NZ_JBHSBC010000014.1"/>
</dbReference>
<gene>
    <name evidence="2" type="ORF">ACFOYY_15920</name>
</gene>
<dbReference type="EMBL" id="JBHSBC010000014">
    <property type="protein sequence ID" value="MFC3981628.1"/>
    <property type="molecule type" value="Genomic_DNA"/>
</dbReference>
<dbReference type="SUPFAM" id="SSF56112">
    <property type="entry name" value="Protein kinase-like (PK-like)"/>
    <property type="match status" value="1"/>
</dbReference>
<evidence type="ECO:0000313" key="3">
    <source>
        <dbReference type="Proteomes" id="UP001595698"/>
    </source>
</evidence>
<dbReference type="InterPro" id="IPR011009">
    <property type="entry name" value="Kinase-like_dom_sf"/>
</dbReference>
<dbReference type="Gene3D" id="3.90.1200.10">
    <property type="match status" value="1"/>
</dbReference>
<protein>
    <submittedName>
        <fullName evidence="2">Phosphotransferase family protein</fullName>
    </submittedName>
</protein>
<feature type="domain" description="Aminoglycoside phosphotransferase" evidence="1">
    <location>
        <begin position="28"/>
        <end position="247"/>
    </location>
</feature>